<accession>A0A455XIZ5</accession>
<reference evidence="1 2" key="1">
    <citation type="submission" date="2019-03" db="EMBL/GenBank/DDBJ databases">
        <title>Complete Genome Sequence of the Escherichia Bacteriophage L27.</title>
        <authorList>
            <person name="Fujiki J."/>
            <person name="Munby M."/>
            <person name="Usui M."/>
            <person name="Tamura Y."/>
            <person name="Sasaki M."/>
            <person name="Sawa H."/>
            <person name="Iwano H."/>
        </authorList>
    </citation>
    <scope>NUCLEOTIDE SEQUENCE [LARGE SCALE GENOMIC DNA]</scope>
</reference>
<dbReference type="Proteomes" id="UP000308570">
    <property type="component" value="Segment"/>
</dbReference>
<organism evidence="1 2">
    <name type="scientific">Escherichia phage L27</name>
    <dbReference type="NCBI Taxonomy" id="2562890"/>
    <lineage>
        <taxon>Viruses</taxon>
        <taxon>Duplodnaviria</taxon>
        <taxon>Heunggongvirae</taxon>
        <taxon>Uroviricota</taxon>
        <taxon>Caudoviricetes</taxon>
        <taxon>Andersonviridae</taxon>
        <taxon>Ounavirinae</taxon>
        <taxon>Felixounavirus</taxon>
        <taxon>Felixounavirus L27</taxon>
    </lineage>
</organism>
<dbReference type="EMBL" id="LC473039">
    <property type="protein sequence ID" value="BBJ27068.1"/>
    <property type="molecule type" value="Genomic_DNA"/>
</dbReference>
<protein>
    <submittedName>
        <fullName evidence="1">Uncharacterized protein</fullName>
    </submittedName>
</protein>
<evidence type="ECO:0000313" key="2">
    <source>
        <dbReference type="Proteomes" id="UP000308570"/>
    </source>
</evidence>
<sequence length="63" mass="7366">MFPLKKDGTETVKEKPQCTSETYCIRLLIKYNSVKKPCLKILFGSERKNTDSRALLLFLIERE</sequence>
<proteinExistence type="predicted"/>
<keyword evidence="2" id="KW-1185">Reference proteome</keyword>
<evidence type="ECO:0000313" key="1">
    <source>
        <dbReference type="EMBL" id="BBJ27068.1"/>
    </source>
</evidence>
<name>A0A455XIZ5_9CAUD</name>